<dbReference type="CDD" id="cd02238">
    <property type="entry name" value="cupin_KdgF"/>
    <property type="match status" value="1"/>
</dbReference>
<dbReference type="PANTHER" id="PTHR40112">
    <property type="entry name" value="H2HPP ISOMERASE"/>
    <property type="match status" value="1"/>
</dbReference>
<organism evidence="2 3">
    <name type="scientific">Neobacillus bataviensis</name>
    <dbReference type="NCBI Taxonomy" id="220685"/>
    <lineage>
        <taxon>Bacteria</taxon>
        <taxon>Bacillati</taxon>
        <taxon>Bacillota</taxon>
        <taxon>Bacilli</taxon>
        <taxon>Bacillales</taxon>
        <taxon>Bacillaceae</taxon>
        <taxon>Neobacillus</taxon>
    </lineage>
</organism>
<evidence type="ECO:0000313" key="2">
    <source>
        <dbReference type="EMBL" id="TWE08442.1"/>
    </source>
</evidence>
<feature type="domain" description="Cupin type-2" evidence="1">
    <location>
        <begin position="32"/>
        <end position="93"/>
    </location>
</feature>
<dbReference type="PANTHER" id="PTHR40112:SF1">
    <property type="entry name" value="H2HPP ISOMERASE"/>
    <property type="match status" value="1"/>
</dbReference>
<protein>
    <submittedName>
        <fullName evidence="2">Cupin domain</fullName>
    </submittedName>
</protein>
<sequence>MIVKGLTVEIVPADKGAGRKLLARGGNMMMTEVTFQKDAIGEMHSHNHEQISYIVQGSFDFTLDGITERVEKGDSIYIPSNTLHGVKALENESIILDIFTSQREDFLRKI</sequence>
<keyword evidence="3" id="KW-1185">Reference proteome</keyword>
<dbReference type="Gene3D" id="2.60.120.10">
    <property type="entry name" value="Jelly Rolls"/>
    <property type="match status" value="1"/>
</dbReference>
<comment type="caution">
    <text evidence="2">The sequence shown here is derived from an EMBL/GenBank/DDBJ whole genome shotgun (WGS) entry which is preliminary data.</text>
</comment>
<reference evidence="2 3" key="1">
    <citation type="submission" date="2019-06" db="EMBL/GenBank/DDBJ databases">
        <title>Sorghum-associated microbial communities from plants grown in Nebraska, USA.</title>
        <authorList>
            <person name="Schachtman D."/>
        </authorList>
    </citation>
    <scope>NUCLEOTIDE SEQUENCE [LARGE SCALE GENOMIC DNA]</scope>
    <source>
        <strain evidence="2 3">2482</strain>
    </source>
</reference>
<dbReference type="RefSeq" id="WP_144562126.1">
    <property type="nucleotide sequence ID" value="NZ_VIVN01000001.1"/>
</dbReference>
<dbReference type="InterPro" id="IPR025499">
    <property type="entry name" value="KdgF"/>
</dbReference>
<dbReference type="AlphaFoldDB" id="A0A561DYQ0"/>
<gene>
    <name evidence="2" type="ORF">FB550_101465</name>
</gene>
<dbReference type="PIRSF" id="PIRSF029883">
    <property type="entry name" value="KdgF"/>
    <property type="match status" value="1"/>
</dbReference>
<proteinExistence type="predicted"/>
<dbReference type="InterPro" id="IPR013096">
    <property type="entry name" value="Cupin_2"/>
</dbReference>
<dbReference type="InterPro" id="IPR052535">
    <property type="entry name" value="Bacilysin_H2HPP_isomerase"/>
</dbReference>
<dbReference type="EMBL" id="VIVN01000001">
    <property type="protein sequence ID" value="TWE08442.1"/>
    <property type="molecule type" value="Genomic_DNA"/>
</dbReference>
<dbReference type="InterPro" id="IPR011051">
    <property type="entry name" value="RmlC_Cupin_sf"/>
</dbReference>
<evidence type="ECO:0000259" key="1">
    <source>
        <dbReference type="Pfam" id="PF07883"/>
    </source>
</evidence>
<accession>A0A561DYQ0</accession>
<dbReference type="Proteomes" id="UP000319671">
    <property type="component" value="Unassembled WGS sequence"/>
</dbReference>
<dbReference type="SUPFAM" id="SSF51182">
    <property type="entry name" value="RmlC-like cupins"/>
    <property type="match status" value="1"/>
</dbReference>
<name>A0A561DYQ0_9BACI</name>
<dbReference type="InterPro" id="IPR014710">
    <property type="entry name" value="RmlC-like_jellyroll"/>
</dbReference>
<dbReference type="Pfam" id="PF07883">
    <property type="entry name" value="Cupin_2"/>
    <property type="match status" value="1"/>
</dbReference>
<evidence type="ECO:0000313" key="3">
    <source>
        <dbReference type="Proteomes" id="UP000319671"/>
    </source>
</evidence>